<reference evidence="2 3" key="1">
    <citation type="journal article" date="2016" name="Mol. Biol. Evol.">
        <title>Comparative Genomics of Early-Diverging Mushroom-Forming Fungi Provides Insights into the Origins of Lignocellulose Decay Capabilities.</title>
        <authorList>
            <person name="Nagy L.G."/>
            <person name="Riley R."/>
            <person name="Tritt A."/>
            <person name="Adam C."/>
            <person name="Daum C."/>
            <person name="Floudas D."/>
            <person name="Sun H."/>
            <person name="Yadav J.S."/>
            <person name="Pangilinan J."/>
            <person name="Larsson K.H."/>
            <person name="Matsuura K."/>
            <person name="Barry K."/>
            <person name="Labutti K."/>
            <person name="Kuo R."/>
            <person name="Ohm R.A."/>
            <person name="Bhattacharya S.S."/>
            <person name="Shirouzu T."/>
            <person name="Yoshinaga Y."/>
            <person name="Martin F.M."/>
            <person name="Grigoriev I.V."/>
            <person name="Hibbett D.S."/>
        </authorList>
    </citation>
    <scope>NUCLEOTIDE SEQUENCE [LARGE SCALE GENOMIC DNA]</scope>
    <source>
        <strain evidence="2 3">93-53</strain>
    </source>
</reference>
<proteinExistence type="predicted"/>
<evidence type="ECO:0000313" key="3">
    <source>
        <dbReference type="Proteomes" id="UP000076871"/>
    </source>
</evidence>
<feature type="region of interest" description="Disordered" evidence="1">
    <location>
        <begin position="1"/>
        <end position="55"/>
    </location>
</feature>
<evidence type="ECO:0000256" key="1">
    <source>
        <dbReference type="SAM" id="MobiDB-lite"/>
    </source>
</evidence>
<keyword evidence="3" id="KW-1185">Reference proteome</keyword>
<sequence>MATDFPKPKRTAGALARSARDDDVRTVPFSLSDDRSRLHATPHRLRPCPLDPRGH</sequence>
<dbReference type="Proteomes" id="UP000076871">
    <property type="component" value="Unassembled WGS sequence"/>
</dbReference>
<organism evidence="2 3">
    <name type="scientific">Laetiporus sulphureus 93-53</name>
    <dbReference type="NCBI Taxonomy" id="1314785"/>
    <lineage>
        <taxon>Eukaryota</taxon>
        <taxon>Fungi</taxon>
        <taxon>Dikarya</taxon>
        <taxon>Basidiomycota</taxon>
        <taxon>Agaricomycotina</taxon>
        <taxon>Agaricomycetes</taxon>
        <taxon>Polyporales</taxon>
        <taxon>Laetiporus</taxon>
    </lineage>
</organism>
<dbReference type="GeneID" id="63826673"/>
<dbReference type="EMBL" id="KV427647">
    <property type="protein sequence ID" value="KZT03014.1"/>
    <property type="molecule type" value="Genomic_DNA"/>
</dbReference>
<protein>
    <submittedName>
        <fullName evidence="2">Uncharacterized protein</fullName>
    </submittedName>
</protein>
<dbReference type="AlphaFoldDB" id="A0A165CLB9"/>
<name>A0A165CLB9_9APHY</name>
<gene>
    <name evidence="2" type="ORF">LAESUDRAFT_729517</name>
</gene>
<dbReference type="InParanoid" id="A0A165CLB9"/>
<accession>A0A165CLB9</accession>
<dbReference type="RefSeq" id="XP_040760754.1">
    <property type="nucleotide sequence ID" value="XM_040909644.1"/>
</dbReference>
<evidence type="ECO:0000313" key="2">
    <source>
        <dbReference type="EMBL" id="KZT03014.1"/>
    </source>
</evidence>